<dbReference type="PANTHER" id="PTHR30461">
    <property type="entry name" value="DNA-INVERTASE FROM LAMBDOID PROPHAGE"/>
    <property type="match status" value="1"/>
</dbReference>
<dbReference type="Pfam" id="PF00239">
    <property type="entry name" value="Resolvase"/>
    <property type="match status" value="1"/>
</dbReference>
<proteinExistence type="predicted"/>
<feature type="domain" description="Recombinase" evidence="1">
    <location>
        <begin position="155"/>
        <end position="270"/>
    </location>
</feature>
<organism evidence="2 3">
    <name type="scientific">Blastococcus colisei</name>
    <dbReference type="NCBI Taxonomy" id="1564162"/>
    <lineage>
        <taxon>Bacteria</taxon>
        <taxon>Bacillati</taxon>
        <taxon>Actinomycetota</taxon>
        <taxon>Actinomycetes</taxon>
        <taxon>Geodermatophilales</taxon>
        <taxon>Geodermatophilaceae</taxon>
        <taxon>Blastococcus</taxon>
    </lineage>
</organism>
<dbReference type="InterPro" id="IPR038109">
    <property type="entry name" value="DNA_bind_recomb_sf"/>
</dbReference>
<dbReference type="GO" id="GO:0003677">
    <property type="term" value="F:DNA binding"/>
    <property type="evidence" value="ECO:0007669"/>
    <property type="project" value="InterPro"/>
</dbReference>
<evidence type="ECO:0000259" key="1">
    <source>
        <dbReference type="PROSITE" id="PS51737"/>
    </source>
</evidence>
<dbReference type="PROSITE" id="PS51737">
    <property type="entry name" value="RECOMBINASE_DNA_BIND"/>
    <property type="match status" value="1"/>
</dbReference>
<name>A0A543NZU5_9ACTN</name>
<evidence type="ECO:0000313" key="3">
    <source>
        <dbReference type="Proteomes" id="UP000319865"/>
    </source>
</evidence>
<dbReference type="Proteomes" id="UP000319865">
    <property type="component" value="Unassembled WGS sequence"/>
</dbReference>
<dbReference type="EMBL" id="VFQE01000002">
    <property type="protein sequence ID" value="TQN37366.1"/>
    <property type="molecule type" value="Genomic_DNA"/>
</dbReference>
<dbReference type="SMART" id="SM00857">
    <property type="entry name" value="Resolvase"/>
    <property type="match status" value="1"/>
</dbReference>
<reference evidence="2 3" key="1">
    <citation type="submission" date="2019-06" db="EMBL/GenBank/DDBJ databases">
        <title>Sequencing the genomes of 1000 actinobacteria strains.</title>
        <authorList>
            <person name="Klenk H.-P."/>
        </authorList>
    </citation>
    <scope>NUCLEOTIDE SEQUENCE [LARGE SCALE GENOMIC DNA]</scope>
    <source>
        <strain evidence="2 3">DSM 46837</strain>
    </source>
</reference>
<dbReference type="InterPro" id="IPR006119">
    <property type="entry name" value="Resolv_N"/>
</dbReference>
<dbReference type="Gene3D" id="3.90.1750.20">
    <property type="entry name" value="Putative Large Serine Recombinase, Chain B, Domain 2"/>
    <property type="match status" value="1"/>
</dbReference>
<dbReference type="InterPro" id="IPR036162">
    <property type="entry name" value="Resolvase-like_N_sf"/>
</dbReference>
<protein>
    <submittedName>
        <fullName evidence="2">DNA invertase Pin-like site-specific DNA recombinase</fullName>
    </submittedName>
</protein>
<dbReference type="InterPro" id="IPR050639">
    <property type="entry name" value="SSR_resolvase"/>
</dbReference>
<dbReference type="InterPro" id="IPR011109">
    <property type="entry name" value="DNA_bind_recombinase_dom"/>
</dbReference>
<gene>
    <name evidence="2" type="ORF">FHU33_4013</name>
</gene>
<dbReference type="OrthoDB" id="4500247at2"/>
<dbReference type="RefSeq" id="WP_142027342.1">
    <property type="nucleotide sequence ID" value="NZ_VFQE01000002.1"/>
</dbReference>
<keyword evidence="3" id="KW-1185">Reference proteome</keyword>
<dbReference type="CDD" id="cd00338">
    <property type="entry name" value="Ser_Recombinase"/>
    <property type="match status" value="1"/>
</dbReference>
<dbReference type="PANTHER" id="PTHR30461:SF23">
    <property type="entry name" value="DNA RECOMBINASE-RELATED"/>
    <property type="match status" value="1"/>
</dbReference>
<sequence length="473" mass="52098">MGTRNAQVRAVIYARQSKDNADGIDRQIEDCRRLLVREGINPDAARVIVDNDTSASSKKPRPGYNGELLPELEAGGRSVLVVAQTQDRLLRQLGEMVELVDLVERTGARVMLVRAMFDLTTAMGRAAAWQAAVWSRLEVEQKAERQRRQAVQAAERGECPSRRAFGYRPGGKIDPEESAVVRDAFDRLFRGESLVRITEAMNAAGLPSVRGNRWSRKGVAYLLRSPRYAGWRVYHAGADDELRVRGEWPRIVSDAEHEKAVALLTDPVRKVNTLGTARRWLGSGLFVCGRCDAAGEVDEHGQPVTMRTGRRTQGNVRTYICRQHGHLSRAAEPVDRYVADVIEERLAQPDVASLLAGATPEVSELRQEADVIRGKIDRAVRDYDDEVIDGATLKAVKARRTAELAVVERKITAAARSSRLATMAAAPDPAAAFRAADLAVQREVVDALCAVVLLPSPRGASSFDPSTVDIRRR</sequence>
<dbReference type="AlphaFoldDB" id="A0A543NZU5"/>
<dbReference type="SUPFAM" id="SSF53041">
    <property type="entry name" value="Resolvase-like"/>
    <property type="match status" value="1"/>
</dbReference>
<dbReference type="Gene3D" id="3.40.50.1390">
    <property type="entry name" value="Resolvase, N-terminal catalytic domain"/>
    <property type="match status" value="1"/>
</dbReference>
<dbReference type="Pfam" id="PF07508">
    <property type="entry name" value="Recombinase"/>
    <property type="match status" value="1"/>
</dbReference>
<evidence type="ECO:0000313" key="2">
    <source>
        <dbReference type="EMBL" id="TQN37366.1"/>
    </source>
</evidence>
<accession>A0A543NZU5</accession>
<comment type="caution">
    <text evidence="2">The sequence shown here is derived from an EMBL/GenBank/DDBJ whole genome shotgun (WGS) entry which is preliminary data.</text>
</comment>
<dbReference type="GO" id="GO:0000150">
    <property type="term" value="F:DNA strand exchange activity"/>
    <property type="evidence" value="ECO:0007669"/>
    <property type="project" value="InterPro"/>
</dbReference>